<evidence type="ECO:0000313" key="2">
    <source>
        <dbReference type="Proteomes" id="UP000307574"/>
    </source>
</evidence>
<organism evidence="1 2">
    <name type="scientific">Vibrio kanaloae</name>
    <dbReference type="NCBI Taxonomy" id="170673"/>
    <lineage>
        <taxon>Bacteria</taxon>
        <taxon>Pseudomonadati</taxon>
        <taxon>Pseudomonadota</taxon>
        <taxon>Gammaproteobacteria</taxon>
        <taxon>Vibrionales</taxon>
        <taxon>Vibrionaceae</taxon>
        <taxon>Vibrio</taxon>
    </lineage>
</organism>
<name>A0A4U1ZM90_9VIBR</name>
<accession>A0A4U1ZM90</accession>
<protein>
    <submittedName>
        <fullName evidence="1">ATP-binding protein</fullName>
    </submittedName>
</protein>
<dbReference type="InterPro" id="IPR036388">
    <property type="entry name" value="WH-like_DNA-bd_sf"/>
</dbReference>
<dbReference type="Gene3D" id="1.10.10.10">
    <property type="entry name" value="Winged helix-like DNA-binding domain superfamily/Winged helix DNA-binding domain"/>
    <property type="match status" value="1"/>
</dbReference>
<dbReference type="AlphaFoldDB" id="A0A4U1ZM90"/>
<dbReference type="GO" id="GO:0005524">
    <property type="term" value="F:ATP binding"/>
    <property type="evidence" value="ECO:0007669"/>
    <property type="project" value="UniProtKB-KW"/>
</dbReference>
<keyword evidence="1" id="KW-0067">ATP-binding</keyword>
<evidence type="ECO:0000313" key="1">
    <source>
        <dbReference type="EMBL" id="TKF36125.1"/>
    </source>
</evidence>
<proteinExistence type="predicted"/>
<sequence length="361" mass="40480">MKVKIVDILAANPGMKGRDIARKLGVEKKTVNSLLYNDDSGLFFVKENGWYLNSKDVVIKLNKEGWLTTKDFESLLCESCDLWGNSVESIKFEFNGCAILLGAIARILSLVNQLAIEGKRVTLDFTECTQSFTYLCRVGLFETLDDSVEVIPELQDYSCHYGQSNKVMEFVSIESKTQQTDLPSKLKKSFIDLAGQQHANSAFAFISEFINNIIEHSHTPIPGVAALQVYGRGNSRKKVQTVFSDSGRGIVGTLRPVLDQRYPKLAEKFSQNKPYSDIFLLKEVLVRGGISGANDPEYSGRGLGLKVGAKQAAKFDATVRVRQETYELMLRYRNGVLDSDEFRTNLMKMNGTHICFDFFLD</sequence>
<dbReference type="Proteomes" id="UP000307574">
    <property type="component" value="Unassembled WGS sequence"/>
</dbReference>
<gene>
    <name evidence="1" type="ORF">FCV50_02650</name>
</gene>
<reference evidence="1 2" key="1">
    <citation type="submission" date="2019-04" db="EMBL/GenBank/DDBJ databases">
        <title>A reverse ecology approach based on a biological definition of microbial populations.</title>
        <authorList>
            <person name="Arevalo P."/>
            <person name="Vaninsberghe D."/>
            <person name="Elsherbini J."/>
            <person name="Gore J."/>
            <person name="Polz M."/>
        </authorList>
    </citation>
    <scope>NUCLEOTIDE SEQUENCE [LARGE SCALE GENOMIC DNA]</scope>
    <source>
        <strain evidence="1 2">10N.261.46.F4</strain>
    </source>
</reference>
<dbReference type="RefSeq" id="WP_069490134.1">
    <property type="nucleotide sequence ID" value="NZ_SYUV01000007.1"/>
</dbReference>
<keyword evidence="1" id="KW-0547">Nucleotide-binding</keyword>
<comment type="caution">
    <text evidence="1">The sequence shown here is derived from an EMBL/GenBank/DDBJ whole genome shotgun (WGS) entry which is preliminary data.</text>
</comment>
<dbReference type="EMBL" id="SYUV01000007">
    <property type="protein sequence ID" value="TKF36125.1"/>
    <property type="molecule type" value="Genomic_DNA"/>
</dbReference>